<keyword evidence="2" id="KW-1185">Reference proteome</keyword>
<gene>
    <name evidence="1" type="ORF">BJI46_12905</name>
</gene>
<organism evidence="1 2">
    <name type="scientific">Acinetobacter qingfengensis</name>
    <dbReference type="NCBI Taxonomy" id="1262585"/>
    <lineage>
        <taxon>Bacteria</taxon>
        <taxon>Pseudomonadati</taxon>
        <taxon>Pseudomonadota</taxon>
        <taxon>Gammaproteobacteria</taxon>
        <taxon>Moraxellales</taxon>
        <taxon>Moraxellaceae</taxon>
        <taxon>Acinetobacter</taxon>
    </lineage>
</organism>
<dbReference type="InterPro" id="IPR043135">
    <property type="entry name" value="Fur_C"/>
</dbReference>
<dbReference type="SUPFAM" id="SSF46785">
    <property type="entry name" value="Winged helix' DNA-binding domain"/>
    <property type="match status" value="1"/>
</dbReference>
<comment type="caution">
    <text evidence="1">The sequence shown here is derived from an EMBL/GenBank/DDBJ whole genome shotgun (WGS) entry which is preliminary data.</text>
</comment>
<dbReference type="InterPro" id="IPR036388">
    <property type="entry name" value="WH-like_DNA-bd_sf"/>
</dbReference>
<dbReference type="Proteomes" id="UP000185895">
    <property type="component" value="Unassembled WGS sequence"/>
</dbReference>
<dbReference type="OrthoDB" id="9801127at2"/>
<name>A0A1E7R7N3_9GAMM</name>
<reference evidence="1 2" key="1">
    <citation type="submission" date="2016-09" db="EMBL/GenBank/DDBJ databases">
        <authorList>
            <person name="Capua I."/>
            <person name="De Benedictis P."/>
            <person name="Joannis T."/>
            <person name="Lombin L.H."/>
            <person name="Cattoli G."/>
        </authorList>
    </citation>
    <scope>NUCLEOTIDE SEQUENCE [LARGE SCALE GENOMIC DNA]</scope>
    <source>
        <strain evidence="1 2">ANC 4671</strain>
    </source>
</reference>
<protein>
    <submittedName>
        <fullName evidence="1">Fur family transcriptional regulator</fullName>
    </submittedName>
</protein>
<dbReference type="InterPro" id="IPR036390">
    <property type="entry name" value="WH_DNA-bd_sf"/>
</dbReference>
<dbReference type="Gene3D" id="1.10.10.10">
    <property type="entry name" value="Winged helix-like DNA-binding domain superfamily/Winged helix DNA-binding domain"/>
    <property type="match status" value="1"/>
</dbReference>
<dbReference type="AlphaFoldDB" id="A0A1E7R7N3"/>
<dbReference type="STRING" id="1262585.BJI46_12905"/>
<proteinExistence type="predicted"/>
<evidence type="ECO:0000313" key="2">
    <source>
        <dbReference type="Proteomes" id="UP000185895"/>
    </source>
</evidence>
<dbReference type="Gene3D" id="3.30.1490.190">
    <property type="match status" value="1"/>
</dbReference>
<sequence length="132" mass="15324">MATKQLNYAQQIVLQILQNENKAISAYYLLNQAKPFGFHAPMQIYRILNKLMDYGLVVKLDSLNMYLAHECQHQHAYQLLTICTECQKVQCVDLPQLGQVIQQFIHPQHFNCKHQHLELLGQCALCCSQHKD</sequence>
<accession>A0A1E7R7N3</accession>
<evidence type="ECO:0000313" key="1">
    <source>
        <dbReference type="EMBL" id="OEY95311.1"/>
    </source>
</evidence>
<dbReference type="RefSeq" id="WP_070070038.1">
    <property type="nucleotide sequence ID" value="NZ_MKKK01000027.1"/>
</dbReference>
<dbReference type="EMBL" id="MKKK01000027">
    <property type="protein sequence ID" value="OEY95311.1"/>
    <property type="molecule type" value="Genomic_DNA"/>
</dbReference>